<keyword evidence="10" id="KW-0106">Calcium</keyword>
<dbReference type="PROSITE" id="PS00107">
    <property type="entry name" value="PROTEIN_KINASE_ATP"/>
    <property type="match status" value="1"/>
</dbReference>
<dbReference type="Pfam" id="PF13202">
    <property type="entry name" value="EF-hand_5"/>
    <property type="match status" value="1"/>
</dbReference>
<feature type="binding site" evidence="15">
    <location>
        <position position="74"/>
    </location>
    <ligand>
        <name>ATP</name>
        <dbReference type="ChEBI" id="CHEBI:30616"/>
    </ligand>
</feature>
<evidence type="ECO:0000256" key="10">
    <source>
        <dbReference type="ARBA" id="ARBA00022837"/>
    </source>
</evidence>
<dbReference type="AlphaFoldDB" id="A0A1R2BVT9"/>
<keyword evidence="11 15" id="KW-0067">ATP-binding</keyword>
<dbReference type="PROSITE" id="PS00018">
    <property type="entry name" value="EF_HAND_1"/>
    <property type="match status" value="3"/>
</dbReference>
<keyword evidence="8 15" id="KW-0547">Nucleotide-binding</keyword>
<keyword evidence="5" id="KW-0808">Transferase</keyword>
<comment type="similarity">
    <text evidence="12">Belongs to the protein kinase superfamily. Ser/Thr protein kinase family. CDPK subfamily.</text>
</comment>
<evidence type="ECO:0000256" key="14">
    <source>
        <dbReference type="ARBA" id="ARBA00048679"/>
    </source>
</evidence>
<keyword evidence="20" id="KW-1185">Reference proteome</keyword>
<dbReference type="InterPro" id="IPR011992">
    <property type="entry name" value="EF-hand-dom_pair"/>
</dbReference>
<evidence type="ECO:0000256" key="5">
    <source>
        <dbReference type="ARBA" id="ARBA00022679"/>
    </source>
</evidence>
<protein>
    <recommendedName>
        <fullName evidence="3">non-specific serine/threonine protein kinase</fullName>
        <ecNumber evidence="3">2.7.11.1</ecNumber>
    </recommendedName>
</protein>
<dbReference type="InterPro" id="IPR011009">
    <property type="entry name" value="Kinase-like_dom_sf"/>
</dbReference>
<dbReference type="InterPro" id="IPR000719">
    <property type="entry name" value="Prot_kinase_dom"/>
</dbReference>
<comment type="cofactor">
    <cofactor evidence="1">
        <name>Mg(2+)</name>
        <dbReference type="ChEBI" id="CHEBI:18420"/>
    </cofactor>
</comment>
<evidence type="ECO:0000259" key="17">
    <source>
        <dbReference type="PROSITE" id="PS50011"/>
    </source>
</evidence>
<accession>A0A1R2BVT9</accession>
<dbReference type="Pfam" id="PF00069">
    <property type="entry name" value="Pkinase"/>
    <property type="match status" value="1"/>
</dbReference>
<feature type="domain" description="EF-hand" evidence="18">
    <location>
        <begin position="417"/>
        <end position="452"/>
    </location>
</feature>
<evidence type="ECO:0000256" key="16">
    <source>
        <dbReference type="RuleBase" id="RU000304"/>
    </source>
</evidence>
<dbReference type="SMART" id="SM00220">
    <property type="entry name" value="S_TKc"/>
    <property type="match status" value="1"/>
</dbReference>
<dbReference type="InterPro" id="IPR050205">
    <property type="entry name" value="CDPK_Ser/Thr_kinases"/>
</dbReference>
<evidence type="ECO:0000256" key="3">
    <source>
        <dbReference type="ARBA" id="ARBA00012513"/>
    </source>
</evidence>
<dbReference type="PROSITE" id="PS50011">
    <property type="entry name" value="PROTEIN_KINASE_DOM"/>
    <property type="match status" value="1"/>
</dbReference>
<evidence type="ECO:0000256" key="9">
    <source>
        <dbReference type="ARBA" id="ARBA00022777"/>
    </source>
</evidence>
<dbReference type="SUPFAM" id="SSF47473">
    <property type="entry name" value="EF-hand"/>
    <property type="match status" value="1"/>
</dbReference>
<dbReference type="SMART" id="SM00054">
    <property type="entry name" value="EFh"/>
    <property type="match status" value="3"/>
</dbReference>
<keyword evidence="6" id="KW-0479">Metal-binding</keyword>
<dbReference type="GO" id="GO:0004674">
    <property type="term" value="F:protein serine/threonine kinase activity"/>
    <property type="evidence" value="ECO:0007669"/>
    <property type="project" value="UniProtKB-KW"/>
</dbReference>
<comment type="catalytic activity">
    <reaction evidence="13">
        <text>L-threonyl-[protein] + ATP = O-phospho-L-threonyl-[protein] + ADP + H(+)</text>
        <dbReference type="Rhea" id="RHEA:46608"/>
        <dbReference type="Rhea" id="RHEA-COMP:11060"/>
        <dbReference type="Rhea" id="RHEA-COMP:11605"/>
        <dbReference type="ChEBI" id="CHEBI:15378"/>
        <dbReference type="ChEBI" id="CHEBI:30013"/>
        <dbReference type="ChEBI" id="CHEBI:30616"/>
        <dbReference type="ChEBI" id="CHEBI:61977"/>
        <dbReference type="ChEBI" id="CHEBI:456216"/>
        <dbReference type="EC" id="2.7.11.1"/>
    </reaction>
</comment>
<dbReference type="EMBL" id="MPUH01000401">
    <property type="protein sequence ID" value="OMJ80933.1"/>
    <property type="molecule type" value="Genomic_DNA"/>
</dbReference>
<feature type="domain" description="EF-hand" evidence="18">
    <location>
        <begin position="381"/>
        <end position="416"/>
    </location>
</feature>
<dbReference type="FunFam" id="1.10.510.10:FF:000571">
    <property type="entry name" value="Maternal embryonic leucine zipper kinase"/>
    <property type="match status" value="1"/>
</dbReference>
<evidence type="ECO:0000313" key="19">
    <source>
        <dbReference type="EMBL" id="OMJ80933.1"/>
    </source>
</evidence>
<dbReference type="InterPro" id="IPR002048">
    <property type="entry name" value="EF_hand_dom"/>
</dbReference>
<proteinExistence type="inferred from homology"/>
<dbReference type="GO" id="GO:0005509">
    <property type="term" value="F:calcium ion binding"/>
    <property type="evidence" value="ECO:0007669"/>
    <property type="project" value="InterPro"/>
</dbReference>
<dbReference type="InterPro" id="IPR008271">
    <property type="entry name" value="Ser/Thr_kinase_AS"/>
</dbReference>
<dbReference type="PANTHER" id="PTHR24349">
    <property type="entry name" value="SERINE/THREONINE-PROTEIN KINASE"/>
    <property type="match status" value="1"/>
</dbReference>
<dbReference type="SUPFAM" id="SSF56112">
    <property type="entry name" value="Protein kinase-like (PK-like)"/>
    <property type="match status" value="1"/>
</dbReference>
<dbReference type="EC" id="2.7.11.1" evidence="3"/>
<evidence type="ECO:0000256" key="2">
    <source>
        <dbReference type="ARBA" id="ARBA00011245"/>
    </source>
</evidence>
<evidence type="ECO:0000256" key="13">
    <source>
        <dbReference type="ARBA" id="ARBA00047899"/>
    </source>
</evidence>
<sequence length="488" mass="56111">MGCSPYIHDNKHEQDKSLKLFIGSDTTITPGIFTRVVDSSSLHDYNLIRIIGSGAFSKVLLCSYQPTLQLRAIKIMKKSSLVTQQLDTDYKIKEAAILRKFDHPNIIKCFEVFEDSLNYYMPLEYCQGGSVFEKFIVKKELNEEKIRVIMAQLLSAIAYFHEKGVIHRDLKPENIFLESKETSQIKLGDFGSACEIVAGKRCKGCFGTAYYLAPEMIKGSYDEKVDIWSCGIILFILLTGSPPYSGKNTADIKSQILKHPLTSKQCSVVIQNKLIIDFLENILVINPNDRISASKALLHPWIAQFRNNFNIKSEILKNLHQKKCFSKIYQAVSMYIVAYLLDIKDISELKQYFYKIDKNGDGKLDEEEIKMELRTFMDSDKAELTSKEIFKKYDLNSNDFIDYSEFLLMSLSDDKYLLERYISAVFKEFDLDQDGFVTLWDIQSVIGRFSHDALDLCLIKECSKNNKLLSEKKFINIIRKCTSKKNKS</sequence>
<keyword evidence="9" id="KW-0418">Kinase</keyword>
<dbReference type="Gene3D" id="3.30.200.20">
    <property type="entry name" value="Phosphorylase Kinase, domain 1"/>
    <property type="match status" value="1"/>
</dbReference>
<dbReference type="CDD" id="cd05117">
    <property type="entry name" value="STKc_CAMK"/>
    <property type="match status" value="1"/>
</dbReference>
<dbReference type="InterPro" id="IPR018247">
    <property type="entry name" value="EF_Hand_1_Ca_BS"/>
</dbReference>
<dbReference type="Pfam" id="PF13499">
    <property type="entry name" value="EF-hand_7"/>
    <property type="match status" value="1"/>
</dbReference>
<dbReference type="GO" id="GO:0005524">
    <property type="term" value="F:ATP binding"/>
    <property type="evidence" value="ECO:0007669"/>
    <property type="project" value="UniProtKB-UniRule"/>
</dbReference>
<gene>
    <name evidence="19" type="ORF">SteCoe_18694</name>
</gene>
<evidence type="ECO:0000256" key="1">
    <source>
        <dbReference type="ARBA" id="ARBA00001946"/>
    </source>
</evidence>
<dbReference type="FunFam" id="3.30.200.20:FF:000315">
    <property type="entry name" value="Calcium-dependent protein kinase 3"/>
    <property type="match status" value="1"/>
</dbReference>
<reference evidence="19 20" key="1">
    <citation type="submission" date="2016-11" db="EMBL/GenBank/DDBJ databases">
        <title>The macronuclear genome of Stentor coeruleus: a giant cell with tiny introns.</title>
        <authorList>
            <person name="Slabodnick M."/>
            <person name="Ruby J.G."/>
            <person name="Reiff S.B."/>
            <person name="Swart E.C."/>
            <person name="Gosai S."/>
            <person name="Prabakaran S."/>
            <person name="Witkowska E."/>
            <person name="Larue G.E."/>
            <person name="Fisher S."/>
            <person name="Freeman R.M."/>
            <person name="Gunawardena J."/>
            <person name="Chu W."/>
            <person name="Stover N.A."/>
            <person name="Gregory B.D."/>
            <person name="Nowacki M."/>
            <person name="Derisi J."/>
            <person name="Roy S.W."/>
            <person name="Marshall W.F."/>
            <person name="Sood P."/>
        </authorList>
    </citation>
    <scope>NUCLEOTIDE SEQUENCE [LARGE SCALE GENOMIC DNA]</scope>
    <source>
        <strain evidence="19">WM001</strain>
    </source>
</reference>
<dbReference type="PROSITE" id="PS00108">
    <property type="entry name" value="PROTEIN_KINASE_ST"/>
    <property type="match status" value="1"/>
</dbReference>
<keyword evidence="4 16" id="KW-0723">Serine/threonine-protein kinase</keyword>
<evidence type="ECO:0000256" key="11">
    <source>
        <dbReference type="ARBA" id="ARBA00022840"/>
    </source>
</evidence>
<evidence type="ECO:0000256" key="15">
    <source>
        <dbReference type="PROSITE-ProRule" id="PRU10141"/>
    </source>
</evidence>
<dbReference type="OrthoDB" id="1405469at2759"/>
<evidence type="ECO:0000256" key="6">
    <source>
        <dbReference type="ARBA" id="ARBA00022723"/>
    </source>
</evidence>
<evidence type="ECO:0000259" key="18">
    <source>
        <dbReference type="PROSITE" id="PS50222"/>
    </source>
</evidence>
<dbReference type="Gene3D" id="1.10.510.10">
    <property type="entry name" value="Transferase(Phosphotransferase) domain 1"/>
    <property type="match status" value="1"/>
</dbReference>
<comment type="catalytic activity">
    <reaction evidence="14">
        <text>L-seryl-[protein] + ATP = O-phospho-L-seryl-[protein] + ADP + H(+)</text>
        <dbReference type="Rhea" id="RHEA:17989"/>
        <dbReference type="Rhea" id="RHEA-COMP:9863"/>
        <dbReference type="Rhea" id="RHEA-COMP:11604"/>
        <dbReference type="ChEBI" id="CHEBI:15378"/>
        <dbReference type="ChEBI" id="CHEBI:29999"/>
        <dbReference type="ChEBI" id="CHEBI:30616"/>
        <dbReference type="ChEBI" id="CHEBI:83421"/>
        <dbReference type="ChEBI" id="CHEBI:456216"/>
        <dbReference type="EC" id="2.7.11.1"/>
    </reaction>
</comment>
<feature type="domain" description="Protein kinase" evidence="17">
    <location>
        <begin position="45"/>
        <end position="302"/>
    </location>
</feature>
<comment type="subunit">
    <text evidence="2">Monomer.</text>
</comment>
<comment type="caution">
    <text evidence="19">The sequence shown here is derived from an EMBL/GenBank/DDBJ whole genome shotgun (WGS) entry which is preliminary data.</text>
</comment>
<dbReference type="CDD" id="cd00051">
    <property type="entry name" value="EFh"/>
    <property type="match status" value="2"/>
</dbReference>
<evidence type="ECO:0000256" key="8">
    <source>
        <dbReference type="ARBA" id="ARBA00022741"/>
    </source>
</evidence>
<evidence type="ECO:0000256" key="4">
    <source>
        <dbReference type="ARBA" id="ARBA00022527"/>
    </source>
</evidence>
<dbReference type="PROSITE" id="PS50222">
    <property type="entry name" value="EF_HAND_2"/>
    <property type="match status" value="3"/>
</dbReference>
<keyword evidence="7" id="KW-0677">Repeat</keyword>
<evidence type="ECO:0000256" key="12">
    <source>
        <dbReference type="ARBA" id="ARBA00024334"/>
    </source>
</evidence>
<evidence type="ECO:0000313" key="20">
    <source>
        <dbReference type="Proteomes" id="UP000187209"/>
    </source>
</evidence>
<organism evidence="19 20">
    <name type="scientific">Stentor coeruleus</name>
    <dbReference type="NCBI Taxonomy" id="5963"/>
    <lineage>
        <taxon>Eukaryota</taxon>
        <taxon>Sar</taxon>
        <taxon>Alveolata</taxon>
        <taxon>Ciliophora</taxon>
        <taxon>Postciliodesmatophora</taxon>
        <taxon>Heterotrichea</taxon>
        <taxon>Heterotrichida</taxon>
        <taxon>Stentoridae</taxon>
        <taxon>Stentor</taxon>
    </lineage>
</organism>
<feature type="domain" description="EF-hand" evidence="18">
    <location>
        <begin position="344"/>
        <end position="379"/>
    </location>
</feature>
<evidence type="ECO:0000256" key="7">
    <source>
        <dbReference type="ARBA" id="ARBA00022737"/>
    </source>
</evidence>
<name>A0A1R2BVT9_9CILI</name>
<dbReference type="Gene3D" id="1.10.238.10">
    <property type="entry name" value="EF-hand"/>
    <property type="match status" value="2"/>
</dbReference>
<dbReference type="Proteomes" id="UP000187209">
    <property type="component" value="Unassembled WGS sequence"/>
</dbReference>
<dbReference type="InterPro" id="IPR017441">
    <property type="entry name" value="Protein_kinase_ATP_BS"/>
</dbReference>